<proteinExistence type="predicted"/>
<evidence type="ECO:0000256" key="1">
    <source>
        <dbReference type="SAM" id="Phobius"/>
    </source>
</evidence>
<reference evidence="3 4" key="1">
    <citation type="submission" date="2023-09" db="EMBL/GenBank/DDBJ databases">
        <authorList>
            <person name="Rey-Velasco X."/>
        </authorList>
    </citation>
    <scope>NUCLEOTIDE SEQUENCE [LARGE SCALE GENOMIC DNA]</scope>
    <source>
        <strain evidence="3 4">F260</strain>
    </source>
</reference>
<dbReference type="RefSeq" id="WP_311496212.1">
    <property type="nucleotide sequence ID" value="NZ_JAVRHO010000029.1"/>
</dbReference>
<evidence type="ECO:0000313" key="3">
    <source>
        <dbReference type="EMBL" id="MDT0648113.1"/>
    </source>
</evidence>
<evidence type="ECO:0000259" key="2">
    <source>
        <dbReference type="Pfam" id="PF13612"/>
    </source>
</evidence>
<feature type="transmembrane region" description="Helical" evidence="1">
    <location>
        <begin position="46"/>
        <end position="63"/>
    </location>
</feature>
<keyword evidence="1" id="KW-1133">Transmembrane helix</keyword>
<dbReference type="EMBL" id="JAVRHO010000029">
    <property type="protein sequence ID" value="MDT0648113.1"/>
    <property type="molecule type" value="Genomic_DNA"/>
</dbReference>
<keyword evidence="1" id="KW-0812">Transmembrane</keyword>
<name>A0ABU3CP33_9FLAO</name>
<sequence>HIRNNMKNSLMTLSDKILLRKRSIIETVNDELKNICQIEHSRHRSFGNFMTNLICGLIAYSFLPKKPSIKYQTLQTQQLAIF</sequence>
<dbReference type="Proteomes" id="UP001245285">
    <property type="component" value="Unassembled WGS sequence"/>
</dbReference>
<keyword evidence="4" id="KW-1185">Reference proteome</keyword>
<dbReference type="Pfam" id="PF13612">
    <property type="entry name" value="DDE_Tnp_1_3"/>
    <property type="match status" value="1"/>
</dbReference>
<protein>
    <submittedName>
        <fullName evidence="3">Transposase</fullName>
    </submittedName>
</protein>
<organism evidence="3 4">
    <name type="scientific">Autumnicola lenta</name>
    <dbReference type="NCBI Taxonomy" id="3075593"/>
    <lineage>
        <taxon>Bacteria</taxon>
        <taxon>Pseudomonadati</taxon>
        <taxon>Bacteroidota</taxon>
        <taxon>Flavobacteriia</taxon>
        <taxon>Flavobacteriales</taxon>
        <taxon>Flavobacteriaceae</taxon>
        <taxon>Autumnicola</taxon>
    </lineage>
</organism>
<evidence type="ECO:0000313" key="4">
    <source>
        <dbReference type="Proteomes" id="UP001245285"/>
    </source>
</evidence>
<keyword evidence="1" id="KW-0472">Membrane</keyword>
<accession>A0ABU3CP33</accession>
<comment type="caution">
    <text evidence="3">The sequence shown here is derived from an EMBL/GenBank/DDBJ whole genome shotgun (WGS) entry which is preliminary data.</text>
</comment>
<feature type="domain" description="Transposase DDE" evidence="2">
    <location>
        <begin position="2"/>
        <end position="45"/>
    </location>
</feature>
<dbReference type="InterPro" id="IPR025668">
    <property type="entry name" value="Tnp_DDE_dom"/>
</dbReference>
<gene>
    <name evidence="3" type="ORF">RM545_15570</name>
</gene>
<feature type="non-terminal residue" evidence="3">
    <location>
        <position position="1"/>
    </location>
</feature>